<feature type="domain" description="Phage terminase large subunit GpA ATPase" evidence="2">
    <location>
        <begin position="17"/>
        <end position="291"/>
    </location>
</feature>
<gene>
    <name evidence="4" type="ORF">PsAD2_03019</name>
</gene>
<feature type="region of interest" description="Disordered" evidence="1">
    <location>
        <begin position="613"/>
        <end position="633"/>
    </location>
</feature>
<feature type="domain" description="Terminase large subunit GpA endonuclease" evidence="3">
    <location>
        <begin position="316"/>
        <end position="597"/>
    </location>
</feature>
<dbReference type="InterPro" id="IPR046454">
    <property type="entry name" value="GpA_endonuclease"/>
</dbReference>
<feature type="compositionally biased region" description="Basic residues" evidence="1">
    <location>
        <begin position="613"/>
        <end position="623"/>
    </location>
</feature>
<dbReference type="Pfam" id="PF20454">
    <property type="entry name" value="GpA_nuclease"/>
    <property type="match status" value="1"/>
</dbReference>
<dbReference type="GO" id="GO:0016887">
    <property type="term" value="F:ATP hydrolysis activity"/>
    <property type="evidence" value="ECO:0007669"/>
    <property type="project" value="InterPro"/>
</dbReference>
<dbReference type="Pfam" id="PF05876">
    <property type="entry name" value="GpA_ATPase"/>
    <property type="match status" value="1"/>
</dbReference>
<name>A0A165XGI1_9HYPH</name>
<dbReference type="PATRIC" id="fig|989403.3.peg.3235"/>
<reference evidence="4 5" key="1">
    <citation type="journal article" date="2016" name="Front. Microbiol.">
        <title>Comparative Genomic Analysis Reveals a Diverse Repertoire of Genes Involved in Prokaryote-Eukaryote Interactions within the Pseudovibrio Genus.</title>
        <authorList>
            <person name="Romano S."/>
            <person name="Fernandez-Guerra A."/>
            <person name="Reen F.J."/>
            <person name="Glockner F.O."/>
            <person name="Crowley S.P."/>
            <person name="O'Sullivan O."/>
            <person name="Cotter P.D."/>
            <person name="Adams C."/>
            <person name="Dobson A.D."/>
            <person name="O'Gara F."/>
        </authorList>
    </citation>
    <scope>NUCLEOTIDE SEQUENCE [LARGE SCALE GENOMIC DNA]</scope>
    <source>
        <strain evidence="4 5">Ad2</strain>
    </source>
</reference>
<evidence type="ECO:0000259" key="2">
    <source>
        <dbReference type="Pfam" id="PF05876"/>
    </source>
</evidence>
<feature type="compositionally biased region" description="Basic residues" evidence="1">
    <location>
        <begin position="9"/>
        <end position="22"/>
    </location>
</feature>
<comment type="caution">
    <text evidence="4">The sequence shown here is derived from an EMBL/GenBank/DDBJ whole genome shotgun (WGS) entry which is preliminary data.</text>
</comment>
<keyword evidence="5" id="KW-1185">Reference proteome</keyword>
<dbReference type="AlphaFoldDB" id="A0A165XGI1"/>
<dbReference type="STRING" id="989403.SAMN05421798_11062"/>
<protein>
    <submittedName>
        <fullName evidence="4">Phage terminase large subunit (GpA)</fullName>
    </submittedName>
</protein>
<organism evidence="4 5">
    <name type="scientific">Pseudovibrio axinellae</name>
    <dbReference type="NCBI Taxonomy" id="989403"/>
    <lineage>
        <taxon>Bacteria</taxon>
        <taxon>Pseudomonadati</taxon>
        <taxon>Pseudomonadota</taxon>
        <taxon>Alphaproteobacteria</taxon>
        <taxon>Hyphomicrobiales</taxon>
        <taxon>Stappiaceae</taxon>
        <taxon>Pseudovibrio</taxon>
    </lineage>
</organism>
<dbReference type="GO" id="GO:0004519">
    <property type="term" value="F:endonuclease activity"/>
    <property type="evidence" value="ECO:0007669"/>
    <property type="project" value="InterPro"/>
</dbReference>
<evidence type="ECO:0000259" key="3">
    <source>
        <dbReference type="Pfam" id="PF20454"/>
    </source>
</evidence>
<dbReference type="Proteomes" id="UP000076577">
    <property type="component" value="Unassembled WGS sequence"/>
</dbReference>
<feature type="region of interest" description="Disordered" evidence="1">
    <location>
        <begin position="1"/>
        <end position="26"/>
    </location>
</feature>
<evidence type="ECO:0000313" key="4">
    <source>
        <dbReference type="EMBL" id="KZL17682.1"/>
    </source>
</evidence>
<evidence type="ECO:0000256" key="1">
    <source>
        <dbReference type="SAM" id="MobiDB-lite"/>
    </source>
</evidence>
<dbReference type="InterPro" id="IPR046453">
    <property type="entry name" value="GpA_ATPase"/>
</dbReference>
<sequence>MTPDEWGRHNRVYPKHSGHPGPRKPELTPYNIPFVRWVQARTHKRVVLVMHAQGGKTDSYFDIIGERLDTSPVPMILVGPTKQFIKEQLEPRVEDFLTDTAALADKVSATKRQTKTKKVCAGVPLRLAHGGSSTALKSDPFGLALSDEVDELIANVKGQGNPLRLIDKRGETYADFVHAASSTPSIGVSEIERDEETGLEFWAEQEPDQIESTIWRMWQSGTRHHWAWPCPHCGEYFIPRFRNLKWDKPVDHTGRELASDPIIARNTARLQCAVCGLDIDHSHKEKMNARGVPVAPGQSIQPDGTVLGAEPESWTKSLWVSGLASPFVTWGDRAAEYVEAVKTGDPDEIQVCINASFGELYAPGGGEVPSWSKVKELASPSYVIGQAPSGVKKITTCIDVQKNCLYYTIRGWGERATSWLLEYGQLYGETKEHFVWEDLEELLQKDFDGIPIRLALIDAGFRPGKKDEVPIHRVYEFCQRNKRIARATKGSSSQMLRPIAATKVDVNVNGTLLKNEIEHYRLDTDYFKRWVHERLNWESDQLGAWHLPEDVSEDYCKQMVSEARLKKASGQVKWVQRQKDNHYFDCEAMQAAAGKLENVLQLRANSPVRRVSKTTRRQQKKKSNWFGERGSIW</sequence>
<proteinExistence type="predicted"/>
<dbReference type="EMBL" id="LMCB01000030">
    <property type="protein sequence ID" value="KZL17682.1"/>
    <property type="molecule type" value="Genomic_DNA"/>
</dbReference>
<accession>A0A165XGI1</accession>
<evidence type="ECO:0000313" key="5">
    <source>
        <dbReference type="Proteomes" id="UP000076577"/>
    </source>
</evidence>